<protein>
    <submittedName>
        <fullName evidence="2">Uncharacterized protein</fullName>
    </submittedName>
</protein>
<name>A0ABD3R166_9STRA</name>
<evidence type="ECO:0000313" key="2">
    <source>
        <dbReference type="EMBL" id="KAL3806664.1"/>
    </source>
</evidence>
<comment type="caution">
    <text evidence="2">The sequence shown here is derived from an EMBL/GenBank/DDBJ whole genome shotgun (WGS) entry which is preliminary data.</text>
</comment>
<feature type="signal peptide" evidence="1">
    <location>
        <begin position="1"/>
        <end position="18"/>
    </location>
</feature>
<feature type="chain" id="PRO_5044724961" evidence="1">
    <location>
        <begin position="19"/>
        <end position="162"/>
    </location>
</feature>
<dbReference type="EMBL" id="JALLPB020000343">
    <property type="protein sequence ID" value="KAL3810237.1"/>
    <property type="molecule type" value="Genomic_DNA"/>
</dbReference>
<evidence type="ECO:0000313" key="3">
    <source>
        <dbReference type="EMBL" id="KAL3810237.1"/>
    </source>
</evidence>
<reference evidence="2 4" key="1">
    <citation type="submission" date="2024-10" db="EMBL/GenBank/DDBJ databases">
        <title>Updated reference genomes for cyclostephanoid diatoms.</title>
        <authorList>
            <person name="Roberts W.R."/>
            <person name="Alverson A.J."/>
        </authorList>
    </citation>
    <scope>NUCLEOTIDE SEQUENCE [LARGE SCALE GENOMIC DNA]</scope>
    <source>
        <strain evidence="2 4">AJA228-03</strain>
    </source>
</reference>
<evidence type="ECO:0000313" key="4">
    <source>
        <dbReference type="Proteomes" id="UP001530377"/>
    </source>
</evidence>
<dbReference type="AlphaFoldDB" id="A0ABD3R166"/>
<sequence length="162" mass="17192">MKQFVLVALTICLTGTVSHEVESRMTPHLRASNGGGIYLANAWCLAGDGRIGSREDPWGHEHVGPGKYFTLAPSPTPMDRDVILCIFDRSEAANAGGEDVTDASCEKYKIGCTYLSCLDGCDDSSCHTNCLRDCESSCASRGMNDGCMAECGNAADDAIVEG</sequence>
<dbReference type="EMBL" id="JALLPB020000760">
    <property type="protein sequence ID" value="KAL3806664.1"/>
    <property type="molecule type" value="Genomic_DNA"/>
</dbReference>
<gene>
    <name evidence="2" type="ORF">ACHAXA_002430</name>
    <name evidence="3" type="ORF">ACHAXA_008727</name>
</gene>
<evidence type="ECO:0000256" key="1">
    <source>
        <dbReference type="SAM" id="SignalP"/>
    </source>
</evidence>
<keyword evidence="1" id="KW-0732">Signal</keyword>
<dbReference type="Proteomes" id="UP001530377">
    <property type="component" value="Unassembled WGS sequence"/>
</dbReference>
<keyword evidence="4" id="KW-1185">Reference proteome</keyword>
<accession>A0ABD3R166</accession>
<proteinExistence type="predicted"/>
<organism evidence="2 4">
    <name type="scientific">Cyclostephanos tholiformis</name>
    <dbReference type="NCBI Taxonomy" id="382380"/>
    <lineage>
        <taxon>Eukaryota</taxon>
        <taxon>Sar</taxon>
        <taxon>Stramenopiles</taxon>
        <taxon>Ochrophyta</taxon>
        <taxon>Bacillariophyta</taxon>
        <taxon>Coscinodiscophyceae</taxon>
        <taxon>Thalassiosirophycidae</taxon>
        <taxon>Stephanodiscales</taxon>
        <taxon>Stephanodiscaceae</taxon>
        <taxon>Cyclostephanos</taxon>
    </lineage>
</organism>